<dbReference type="RefSeq" id="WP_377316362.1">
    <property type="nucleotide sequence ID" value="NZ_JBHSNF010000001.1"/>
</dbReference>
<proteinExistence type="predicted"/>
<evidence type="ECO:0000313" key="3">
    <source>
        <dbReference type="EMBL" id="MFC5524296.1"/>
    </source>
</evidence>
<keyword evidence="1" id="KW-0812">Transmembrane</keyword>
<feature type="transmembrane region" description="Helical" evidence="1">
    <location>
        <begin position="376"/>
        <end position="395"/>
    </location>
</feature>
<gene>
    <name evidence="3" type="ORF">ACFPPA_00935</name>
</gene>
<dbReference type="InterPro" id="IPR006976">
    <property type="entry name" value="VanZ-like"/>
</dbReference>
<keyword evidence="1" id="KW-0472">Membrane</keyword>
<protein>
    <submittedName>
        <fullName evidence="3">VanZ family protein</fullName>
    </submittedName>
</protein>
<evidence type="ECO:0000259" key="2">
    <source>
        <dbReference type="Pfam" id="PF04892"/>
    </source>
</evidence>
<feature type="transmembrane region" description="Helical" evidence="1">
    <location>
        <begin position="157"/>
        <end position="177"/>
    </location>
</feature>
<feature type="transmembrane region" description="Helical" evidence="1">
    <location>
        <begin position="20"/>
        <end position="39"/>
    </location>
</feature>
<feature type="transmembrane region" description="Helical" evidence="1">
    <location>
        <begin position="118"/>
        <end position="137"/>
    </location>
</feature>
<dbReference type="Pfam" id="PF04892">
    <property type="entry name" value="VanZ"/>
    <property type="match status" value="1"/>
</dbReference>
<dbReference type="EMBL" id="JBHSNF010000001">
    <property type="protein sequence ID" value="MFC5524296.1"/>
    <property type="molecule type" value="Genomic_DNA"/>
</dbReference>
<feature type="transmembrane region" description="Helical" evidence="1">
    <location>
        <begin position="85"/>
        <end position="106"/>
    </location>
</feature>
<name>A0ABW0QHD7_9GAMM</name>
<reference evidence="4" key="1">
    <citation type="journal article" date="2019" name="Int. J. Syst. Evol. Microbiol.">
        <title>The Global Catalogue of Microorganisms (GCM) 10K type strain sequencing project: providing services to taxonomists for standard genome sequencing and annotation.</title>
        <authorList>
            <consortium name="The Broad Institute Genomics Platform"/>
            <consortium name="The Broad Institute Genome Sequencing Center for Infectious Disease"/>
            <person name="Wu L."/>
            <person name="Ma J."/>
        </authorList>
    </citation>
    <scope>NUCLEOTIDE SEQUENCE [LARGE SCALE GENOMIC DNA]</scope>
    <source>
        <strain evidence="4">CGMCC 1.16619</strain>
    </source>
</reference>
<accession>A0ABW0QHD7</accession>
<feature type="transmembrane region" description="Helical" evidence="1">
    <location>
        <begin position="59"/>
        <end position="78"/>
    </location>
</feature>
<evidence type="ECO:0000256" key="1">
    <source>
        <dbReference type="SAM" id="Phobius"/>
    </source>
</evidence>
<feature type="transmembrane region" description="Helical" evidence="1">
    <location>
        <begin position="349"/>
        <end position="370"/>
    </location>
</feature>
<dbReference type="PANTHER" id="PTHR28008">
    <property type="entry name" value="DOMAIN PROTEIN, PUTATIVE (AFU_ORTHOLOGUE AFUA_3G10980)-RELATED"/>
    <property type="match status" value="1"/>
</dbReference>
<keyword evidence="4" id="KW-1185">Reference proteome</keyword>
<keyword evidence="1" id="KW-1133">Transmembrane helix</keyword>
<dbReference type="PANTHER" id="PTHR28008:SF1">
    <property type="entry name" value="DOMAIN PROTEIN, PUTATIVE (AFU_ORTHOLOGUE AFUA_3G10980)-RELATED"/>
    <property type="match status" value="1"/>
</dbReference>
<organism evidence="3 4">
    <name type="scientific">Rhodanobacter ginsengisoli</name>
    <dbReference type="NCBI Taxonomy" id="418646"/>
    <lineage>
        <taxon>Bacteria</taxon>
        <taxon>Pseudomonadati</taxon>
        <taxon>Pseudomonadota</taxon>
        <taxon>Gammaproteobacteria</taxon>
        <taxon>Lysobacterales</taxon>
        <taxon>Rhodanobacteraceae</taxon>
        <taxon>Rhodanobacter</taxon>
    </lineage>
</organism>
<dbReference type="Proteomes" id="UP001596114">
    <property type="component" value="Unassembled WGS sequence"/>
</dbReference>
<sequence length="403" mass="43143">MSTETHAAVTARSKRLRWTLLAACVCLVVYGTLFPFIGWRTPGDFHRLFSAAALDHVSATDVLANVLLYMPLGFLAGLGRRLRRIPLILLAALLLSLCLETMQAFLPERVASWLDVATNVFGAGVGAVLATATAAMMRWPRAGWGRNLATRLRGDRAAWLGIAALVAWGCTQLIPFAPSLDVSELKTGLKPVWHVLQGSRSVDFWRCAAYVAATAALTITGASALRILSWGGVAAICLLAVLPLKVLVVGRQLSPEALAGTCAGVALGLILWRSGRQRVLVVAALLLPAHIVAEALHPGAPNTLIHAFNWIPLHAQLVHPINGLANLADSIWPPLALACLCLRLGMQSLWYLLPAVVLLLFAVECAQLWIPGRYPDITTVLTGTAAWAVAAAYAGRQPSRKRA</sequence>
<comment type="caution">
    <text evidence="3">The sequence shown here is derived from an EMBL/GenBank/DDBJ whole genome shotgun (WGS) entry which is preliminary data.</text>
</comment>
<feature type="transmembrane region" description="Helical" evidence="1">
    <location>
        <begin position="227"/>
        <end position="247"/>
    </location>
</feature>
<evidence type="ECO:0000313" key="4">
    <source>
        <dbReference type="Proteomes" id="UP001596114"/>
    </source>
</evidence>
<feature type="domain" description="VanZ-like" evidence="2">
    <location>
        <begin position="55"/>
        <end position="131"/>
    </location>
</feature>